<feature type="signal peptide" evidence="9">
    <location>
        <begin position="1"/>
        <end position="22"/>
    </location>
</feature>
<dbReference type="InterPro" id="IPR037066">
    <property type="entry name" value="Plug_dom_sf"/>
</dbReference>
<evidence type="ECO:0000313" key="11">
    <source>
        <dbReference type="EMBL" id="SDB75761.1"/>
    </source>
</evidence>
<dbReference type="InterPro" id="IPR012910">
    <property type="entry name" value="Plug_dom"/>
</dbReference>
<gene>
    <name evidence="11" type="ORF">SAMN05192581_10043</name>
</gene>
<proteinExistence type="inferred from homology"/>
<dbReference type="Proteomes" id="UP000183670">
    <property type="component" value="Unassembled WGS sequence"/>
</dbReference>
<dbReference type="InterPro" id="IPR008969">
    <property type="entry name" value="CarboxyPept-like_regulatory"/>
</dbReference>
<keyword evidence="2 8" id="KW-0813">Transport</keyword>
<dbReference type="Pfam" id="PF07715">
    <property type="entry name" value="Plug"/>
    <property type="match status" value="1"/>
</dbReference>
<evidence type="ECO:0000259" key="10">
    <source>
        <dbReference type="Pfam" id="PF07715"/>
    </source>
</evidence>
<keyword evidence="3 8" id="KW-1134">Transmembrane beta strand</keyword>
<dbReference type="Gene3D" id="2.40.170.20">
    <property type="entry name" value="TonB-dependent receptor, beta-barrel domain"/>
    <property type="match status" value="1"/>
</dbReference>
<dbReference type="NCBIfam" id="TIGR04057">
    <property type="entry name" value="SusC_RagA_signa"/>
    <property type="match status" value="1"/>
</dbReference>
<dbReference type="Gene3D" id="2.60.40.1120">
    <property type="entry name" value="Carboxypeptidase-like, regulatory domain"/>
    <property type="match status" value="1"/>
</dbReference>
<dbReference type="PANTHER" id="PTHR30069:SF29">
    <property type="entry name" value="HEMOGLOBIN AND HEMOGLOBIN-HAPTOGLOBIN-BINDING PROTEIN 1-RELATED"/>
    <property type="match status" value="1"/>
</dbReference>
<keyword evidence="4 8" id="KW-0812">Transmembrane</keyword>
<dbReference type="GO" id="GO:0015344">
    <property type="term" value="F:siderophore uptake transmembrane transporter activity"/>
    <property type="evidence" value="ECO:0007669"/>
    <property type="project" value="TreeGrafter"/>
</dbReference>
<dbReference type="InterPro" id="IPR023996">
    <property type="entry name" value="TonB-dep_OMP_SusC/RagA"/>
</dbReference>
<evidence type="ECO:0000256" key="8">
    <source>
        <dbReference type="PROSITE-ProRule" id="PRU01360"/>
    </source>
</evidence>
<organism evidence="11 12">
    <name type="scientific">Bacteroides ovatus</name>
    <dbReference type="NCBI Taxonomy" id="28116"/>
    <lineage>
        <taxon>Bacteria</taxon>
        <taxon>Pseudomonadati</taxon>
        <taxon>Bacteroidota</taxon>
        <taxon>Bacteroidia</taxon>
        <taxon>Bacteroidales</taxon>
        <taxon>Bacteroidaceae</taxon>
        <taxon>Bacteroides</taxon>
    </lineage>
</organism>
<sequence length="1047" mass="117161">MKKIQILFFALFVCLFSVKLYAQEQGKISGKVLSILNVPIEGAVISVTGSENVTTDKNGYFQIDCKNPQNANISVWATGYYTVLQAVNERKELKFMMIPEEKYKYNETTVLPFRIETSQATTSAENITKKDFVPAGMKIDRALAGQIAGLQVTRGSGMTGEGSLINFRGTRSFVGNNAPLVVINGIPYIPDVNDSPLINGLSRNIFQSYNLYDIQNITVLKGAEAALYGSMGSNGVILIETDGANSDNMNTEISYYGQFGVNWNDKRTPLLSGINYRSYLSDMGMSYFGNMDEFFTEFPFMSDPTNSRYANYYNNNTNWQDQIYRNGFVTENLFRVEGGDAIAKYDLSLGYSKEEGILKSTQQNRFHTQLNGNFMVSKNFEVYATVGLAYINGNYQEQGMNVRTNPILTAYAQSPLLAPYQKADNGEFTPIYSQYYYGVSENMDFAVSNPVAIVNSLDANSRQYDINIKAGFNYKIFPGFSLNGVFGLYYNYNKEHIFIPGKSDFSIVPATDFYGTEENTIREGVGETTNYFYNLNARYNKQFSNRHVLNVMAGVQVMTTLQEYDGAYARNTTNDFYQVLGSANSIGRYFDGYQNKWNWANIYGHIDYTYNNVLNVAANMSVDGSSANGRYTNHFQVYPSGGVTCMMKNMPFLIDNSWINRLDLRAEYSLTGNSRFSSTYGKSYYTSSPYMAVSGILRTQIPNTHLKPEVTSQMNLSLDASLLRDRLSFGVDYYRGRSKDVIMNIGKSAVYGTSSYYANVGKIDNNGIELSLQASLIRLRDFELIVGGNIAFIESKVKSLGGKEQEVTEYSDGSMIVSRVGGKPYEFYGLQAAGVYSTQEEADKAGLMNSSNQAYNVGDVRFVDQNNDGRIDSKDYVTLGSATPDYFGGLYTNIRYKHFALSAEFSYSKGNEAYNAVRQTLESSSSFSNQSVAVANRWSVEGQVTDMPRASYGDAIGNNKFSSRWIEDASFLRMKSITLSYSFDKPVWKFFRSGTLYVTGENLLTATKYLGLDPEFAYSSGNYATQGFDYAKVMQPKSVKLGINLKF</sequence>
<dbReference type="RefSeq" id="WP_074556764.1">
    <property type="nucleotide sequence ID" value="NZ_FMYE01000004.1"/>
</dbReference>
<dbReference type="InterPro" id="IPR023997">
    <property type="entry name" value="TonB-dep_OMP_SusC/RagA_CS"/>
</dbReference>
<dbReference type="InterPro" id="IPR039426">
    <property type="entry name" value="TonB-dep_rcpt-like"/>
</dbReference>
<protein>
    <submittedName>
        <fullName evidence="11">TonB-linked outer membrane protein, SusC/RagA family</fullName>
    </submittedName>
</protein>
<dbReference type="Gene3D" id="2.170.130.10">
    <property type="entry name" value="TonB-dependent receptor, plug domain"/>
    <property type="match status" value="1"/>
</dbReference>
<dbReference type="SUPFAM" id="SSF49464">
    <property type="entry name" value="Carboxypeptidase regulatory domain-like"/>
    <property type="match status" value="1"/>
</dbReference>
<evidence type="ECO:0000256" key="7">
    <source>
        <dbReference type="ARBA" id="ARBA00023237"/>
    </source>
</evidence>
<comment type="subcellular location">
    <subcellularLocation>
        <location evidence="1 8">Cell outer membrane</location>
        <topology evidence="1 8">Multi-pass membrane protein</topology>
    </subcellularLocation>
</comment>
<keyword evidence="7 8" id="KW-0998">Cell outer membrane</keyword>
<dbReference type="EMBL" id="FMYE01000004">
    <property type="protein sequence ID" value="SDB75761.1"/>
    <property type="molecule type" value="Genomic_DNA"/>
</dbReference>
<dbReference type="InterPro" id="IPR018247">
    <property type="entry name" value="EF_Hand_1_Ca_BS"/>
</dbReference>
<dbReference type="InterPro" id="IPR036942">
    <property type="entry name" value="Beta-barrel_TonB_sf"/>
</dbReference>
<dbReference type="AlphaFoldDB" id="A0A1G6G1I4"/>
<comment type="similarity">
    <text evidence="8">Belongs to the TonB-dependent receptor family.</text>
</comment>
<reference evidence="11 12" key="1">
    <citation type="submission" date="2016-10" db="EMBL/GenBank/DDBJ databases">
        <authorList>
            <person name="de Groot N.N."/>
        </authorList>
    </citation>
    <scope>NUCLEOTIDE SEQUENCE [LARGE SCALE GENOMIC DNA]</scope>
    <source>
        <strain evidence="11 12">NLAE-zl-C500</strain>
    </source>
</reference>
<evidence type="ECO:0000256" key="1">
    <source>
        <dbReference type="ARBA" id="ARBA00004571"/>
    </source>
</evidence>
<evidence type="ECO:0000256" key="6">
    <source>
        <dbReference type="ARBA" id="ARBA00023136"/>
    </source>
</evidence>
<feature type="chain" id="PRO_5010186792" evidence="9">
    <location>
        <begin position="23"/>
        <end position="1047"/>
    </location>
</feature>
<dbReference type="Pfam" id="PF13620">
    <property type="entry name" value="CarboxypepD_reg"/>
    <property type="match status" value="1"/>
</dbReference>
<name>A0A1G6G1I4_BACOV</name>
<evidence type="ECO:0000256" key="3">
    <source>
        <dbReference type="ARBA" id="ARBA00022452"/>
    </source>
</evidence>
<evidence type="ECO:0000313" key="12">
    <source>
        <dbReference type="Proteomes" id="UP000183670"/>
    </source>
</evidence>
<dbReference type="SUPFAM" id="SSF56935">
    <property type="entry name" value="Porins"/>
    <property type="match status" value="1"/>
</dbReference>
<dbReference type="GO" id="GO:0044718">
    <property type="term" value="P:siderophore transmembrane transport"/>
    <property type="evidence" value="ECO:0007669"/>
    <property type="project" value="TreeGrafter"/>
</dbReference>
<dbReference type="PROSITE" id="PS52016">
    <property type="entry name" value="TONB_DEPENDENT_REC_3"/>
    <property type="match status" value="1"/>
</dbReference>
<dbReference type="PROSITE" id="PS00018">
    <property type="entry name" value="EF_HAND_1"/>
    <property type="match status" value="1"/>
</dbReference>
<accession>A0A1G6G1I4</accession>
<keyword evidence="5 9" id="KW-0732">Signal</keyword>
<keyword evidence="6 8" id="KW-0472">Membrane</keyword>
<evidence type="ECO:0000256" key="9">
    <source>
        <dbReference type="SAM" id="SignalP"/>
    </source>
</evidence>
<feature type="domain" description="TonB-dependent receptor plug" evidence="10">
    <location>
        <begin position="120"/>
        <end position="236"/>
    </location>
</feature>
<evidence type="ECO:0000256" key="5">
    <source>
        <dbReference type="ARBA" id="ARBA00022729"/>
    </source>
</evidence>
<dbReference type="NCBIfam" id="TIGR04056">
    <property type="entry name" value="OMP_RagA_SusC"/>
    <property type="match status" value="1"/>
</dbReference>
<evidence type="ECO:0000256" key="4">
    <source>
        <dbReference type="ARBA" id="ARBA00022692"/>
    </source>
</evidence>
<dbReference type="PANTHER" id="PTHR30069">
    <property type="entry name" value="TONB-DEPENDENT OUTER MEMBRANE RECEPTOR"/>
    <property type="match status" value="1"/>
</dbReference>
<evidence type="ECO:0000256" key="2">
    <source>
        <dbReference type="ARBA" id="ARBA00022448"/>
    </source>
</evidence>
<dbReference type="GO" id="GO:0009279">
    <property type="term" value="C:cell outer membrane"/>
    <property type="evidence" value="ECO:0007669"/>
    <property type="project" value="UniProtKB-SubCell"/>
</dbReference>